<protein>
    <submittedName>
        <fullName evidence="1">Uncharacterized protein</fullName>
    </submittedName>
</protein>
<dbReference type="GeneID" id="5483250"/>
<name>A7F2I8_SCLS1</name>
<dbReference type="HOGENOM" id="CLU_2980471_0_0_1"/>
<organism evidence="1 2">
    <name type="scientific">Sclerotinia sclerotiorum (strain ATCC 18683 / 1980 / Ss-1)</name>
    <name type="common">White mold</name>
    <name type="synonym">Whetzelinia sclerotiorum</name>
    <dbReference type="NCBI Taxonomy" id="665079"/>
    <lineage>
        <taxon>Eukaryota</taxon>
        <taxon>Fungi</taxon>
        <taxon>Dikarya</taxon>
        <taxon>Ascomycota</taxon>
        <taxon>Pezizomycotina</taxon>
        <taxon>Leotiomycetes</taxon>
        <taxon>Helotiales</taxon>
        <taxon>Sclerotiniaceae</taxon>
        <taxon>Sclerotinia</taxon>
    </lineage>
</organism>
<dbReference type="RefSeq" id="XP_001587106.1">
    <property type="nucleotide sequence ID" value="XM_001587056.1"/>
</dbReference>
<dbReference type="InParanoid" id="A7F2I8"/>
<accession>A7F2I8</accession>
<gene>
    <name evidence="1" type="ORF">SS1G_12135</name>
</gene>
<reference evidence="2" key="1">
    <citation type="journal article" date="2011" name="PLoS Genet.">
        <title>Genomic analysis of the necrotrophic fungal pathogens Sclerotinia sclerotiorum and Botrytis cinerea.</title>
        <authorList>
            <person name="Amselem J."/>
            <person name="Cuomo C.A."/>
            <person name="van Kan J.A."/>
            <person name="Viaud M."/>
            <person name="Benito E.P."/>
            <person name="Couloux A."/>
            <person name="Coutinho P.M."/>
            <person name="de Vries R.P."/>
            <person name="Dyer P.S."/>
            <person name="Fillinger S."/>
            <person name="Fournier E."/>
            <person name="Gout L."/>
            <person name="Hahn M."/>
            <person name="Kohn L."/>
            <person name="Lapalu N."/>
            <person name="Plummer K.M."/>
            <person name="Pradier J.M."/>
            <person name="Quevillon E."/>
            <person name="Sharon A."/>
            <person name="Simon A."/>
            <person name="ten Have A."/>
            <person name="Tudzynski B."/>
            <person name="Tudzynski P."/>
            <person name="Wincker P."/>
            <person name="Andrew M."/>
            <person name="Anthouard V."/>
            <person name="Beever R.E."/>
            <person name="Beffa R."/>
            <person name="Benoit I."/>
            <person name="Bouzid O."/>
            <person name="Brault B."/>
            <person name="Chen Z."/>
            <person name="Choquer M."/>
            <person name="Collemare J."/>
            <person name="Cotton P."/>
            <person name="Danchin E.G."/>
            <person name="Da Silva C."/>
            <person name="Gautier A."/>
            <person name="Giraud C."/>
            <person name="Giraud T."/>
            <person name="Gonzalez C."/>
            <person name="Grossetete S."/>
            <person name="Guldener U."/>
            <person name="Henrissat B."/>
            <person name="Howlett B.J."/>
            <person name="Kodira C."/>
            <person name="Kretschmer M."/>
            <person name="Lappartient A."/>
            <person name="Leroch M."/>
            <person name="Levis C."/>
            <person name="Mauceli E."/>
            <person name="Neuveglise C."/>
            <person name="Oeser B."/>
            <person name="Pearson M."/>
            <person name="Poulain J."/>
            <person name="Poussereau N."/>
            <person name="Quesneville H."/>
            <person name="Rascle C."/>
            <person name="Schumacher J."/>
            <person name="Segurens B."/>
            <person name="Sexton A."/>
            <person name="Silva E."/>
            <person name="Sirven C."/>
            <person name="Soanes D.M."/>
            <person name="Talbot N.J."/>
            <person name="Templeton M."/>
            <person name="Yandava C."/>
            <person name="Yarden O."/>
            <person name="Zeng Q."/>
            <person name="Rollins J.A."/>
            <person name="Lebrun M.H."/>
            <person name="Dickman M."/>
        </authorList>
    </citation>
    <scope>NUCLEOTIDE SEQUENCE [LARGE SCALE GENOMIC DNA]</scope>
    <source>
        <strain evidence="2">ATCC 18683 / 1980 / Ss-1</strain>
    </source>
</reference>
<dbReference type="AlphaFoldDB" id="A7F2I8"/>
<dbReference type="Proteomes" id="UP000001312">
    <property type="component" value="Unassembled WGS sequence"/>
</dbReference>
<proteinExistence type="predicted"/>
<sequence>MATFSAVTLTHNSKKKWYCADWDWDYQIGYMGWELELGWLDGCGLWMRSVYWEIGILG</sequence>
<evidence type="ECO:0000313" key="2">
    <source>
        <dbReference type="Proteomes" id="UP000001312"/>
    </source>
</evidence>
<dbReference type="EMBL" id="CH476639">
    <property type="protein sequence ID" value="EDN95930.1"/>
    <property type="molecule type" value="Genomic_DNA"/>
</dbReference>
<dbReference type="KEGG" id="ssl:SS1G_12135"/>
<keyword evidence="2" id="KW-1185">Reference proteome</keyword>
<evidence type="ECO:0000313" key="1">
    <source>
        <dbReference type="EMBL" id="EDN95930.1"/>
    </source>
</evidence>